<protein>
    <recommendedName>
        <fullName evidence="1">Reverse transcriptase domain-containing protein</fullName>
    </recommendedName>
</protein>
<evidence type="ECO:0000313" key="3">
    <source>
        <dbReference type="Proteomes" id="UP000257109"/>
    </source>
</evidence>
<dbReference type="EMBL" id="QJKJ01003508">
    <property type="protein sequence ID" value="RDX98108.1"/>
    <property type="molecule type" value="Genomic_DNA"/>
</dbReference>
<dbReference type="Proteomes" id="UP000257109">
    <property type="component" value="Unassembled WGS sequence"/>
</dbReference>
<dbReference type="InterPro" id="IPR043128">
    <property type="entry name" value="Rev_trsase/Diguanyl_cyclase"/>
</dbReference>
<evidence type="ECO:0000313" key="2">
    <source>
        <dbReference type="EMBL" id="RDX98108.1"/>
    </source>
</evidence>
<dbReference type="Pfam" id="PF00078">
    <property type="entry name" value="RVT_1"/>
    <property type="match status" value="1"/>
</dbReference>
<dbReference type="Gene3D" id="3.30.70.270">
    <property type="match status" value="1"/>
</dbReference>
<dbReference type="InterPro" id="IPR053134">
    <property type="entry name" value="RNA-dir_DNA_polymerase"/>
</dbReference>
<evidence type="ECO:0000259" key="1">
    <source>
        <dbReference type="Pfam" id="PF00078"/>
    </source>
</evidence>
<feature type="domain" description="Reverse transcriptase" evidence="1">
    <location>
        <begin position="46"/>
        <end position="168"/>
    </location>
</feature>
<dbReference type="PANTHER" id="PTHR24559:SF430">
    <property type="entry name" value="RNA-DIRECTED DNA POLYMERASE"/>
    <property type="match status" value="1"/>
</dbReference>
<comment type="caution">
    <text evidence="2">The sequence shown here is derived from an EMBL/GenBank/DDBJ whole genome shotgun (WGS) entry which is preliminary data.</text>
</comment>
<name>A0A371H5L7_MUCPR</name>
<dbReference type="Gene3D" id="3.10.10.10">
    <property type="entry name" value="HIV Type 1 Reverse Transcriptase, subunit A, domain 1"/>
    <property type="match status" value="1"/>
</dbReference>
<dbReference type="OrthoDB" id="1420897at2759"/>
<dbReference type="CDD" id="cd01647">
    <property type="entry name" value="RT_LTR"/>
    <property type="match status" value="1"/>
</dbReference>
<keyword evidence="3" id="KW-1185">Reference proteome</keyword>
<dbReference type="InterPro" id="IPR043502">
    <property type="entry name" value="DNA/RNA_pol_sf"/>
</dbReference>
<accession>A0A371H5L7</accession>
<feature type="non-terminal residue" evidence="2">
    <location>
        <position position="1"/>
    </location>
</feature>
<reference evidence="2" key="1">
    <citation type="submission" date="2018-05" db="EMBL/GenBank/DDBJ databases">
        <title>Draft genome of Mucuna pruriens seed.</title>
        <authorList>
            <person name="Nnadi N.E."/>
            <person name="Vos R."/>
            <person name="Hasami M.H."/>
            <person name="Devisetty U.K."/>
            <person name="Aguiy J.C."/>
        </authorList>
    </citation>
    <scope>NUCLEOTIDE SEQUENCE [LARGE SCALE GENOMIC DNA]</scope>
    <source>
        <strain evidence="2">JCA_2017</strain>
    </source>
</reference>
<proteinExistence type="predicted"/>
<dbReference type="InterPro" id="IPR000477">
    <property type="entry name" value="RT_dom"/>
</dbReference>
<organism evidence="2 3">
    <name type="scientific">Mucuna pruriens</name>
    <name type="common">Velvet bean</name>
    <name type="synonym">Dolichos pruriens</name>
    <dbReference type="NCBI Taxonomy" id="157652"/>
    <lineage>
        <taxon>Eukaryota</taxon>
        <taxon>Viridiplantae</taxon>
        <taxon>Streptophyta</taxon>
        <taxon>Embryophyta</taxon>
        <taxon>Tracheophyta</taxon>
        <taxon>Spermatophyta</taxon>
        <taxon>Magnoliopsida</taxon>
        <taxon>eudicotyledons</taxon>
        <taxon>Gunneridae</taxon>
        <taxon>Pentapetalae</taxon>
        <taxon>rosids</taxon>
        <taxon>fabids</taxon>
        <taxon>Fabales</taxon>
        <taxon>Fabaceae</taxon>
        <taxon>Papilionoideae</taxon>
        <taxon>50 kb inversion clade</taxon>
        <taxon>NPAAA clade</taxon>
        <taxon>indigoferoid/millettioid clade</taxon>
        <taxon>Phaseoleae</taxon>
        <taxon>Mucuna</taxon>
    </lineage>
</organism>
<dbReference type="AlphaFoldDB" id="A0A371H5L7"/>
<dbReference type="PANTHER" id="PTHR24559">
    <property type="entry name" value="TRANSPOSON TY3-I GAG-POL POLYPROTEIN"/>
    <property type="match status" value="1"/>
</dbReference>
<dbReference type="SUPFAM" id="SSF56672">
    <property type="entry name" value="DNA/RNA polymerases"/>
    <property type="match status" value="1"/>
</dbReference>
<sequence>MVPGRHAWDQPGDFVPSPLGVQGVMTNRLEEEEIQYPTWLANVVMVKKASGKWRMCIGYTDMNKAFAKDPYPLPNIDRLVDGASGFALLSFMDAYSGYNQVRMHLHDEAKTTSITDIGTFYYKVMPFGLKNMGATYQRLMDKIFEEIIGTNIEVYVDDLVVKSKTRSAPSESRQENAWFSCSPGGG</sequence>
<gene>
    <name evidence="2" type="ORF">CR513_19021</name>
</gene>